<keyword evidence="10" id="KW-1185">Reference proteome</keyword>
<keyword evidence="5" id="KW-0808">Transferase</keyword>
<comment type="subunit">
    <text evidence="3">Homodimer.</text>
</comment>
<dbReference type="SUPFAM" id="SSF52833">
    <property type="entry name" value="Thioredoxin-like"/>
    <property type="match status" value="1"/>
</dbReference>
<dbReference type="EMBL" id="OC866326">
    <property type="protein sequence ID" value="CAD7632894.1"/>
    <property type="molecule type" value="Genomic_DNA"/>
</dbReference>
<evidence type="ECO:0000256" key="3">
    <source>
        <dbReference type="ARBA" id="ARBA00011738"/>
    </source>
</evidence>
<dbReference type="InterPro" id="IPR036282">
    <property type="entry name" value="Glutathione-S-Trfase_C_sf"/>
</dbReference>
<reference evidence="9" key="1">
    <citation type="submission" date="2020-11" db="EMBL/GenBank/DDBJ databases">
        <authorList>
            <person name="Tran Van P."/>
        </authorList>
    </citation>
    <scope>NUCLEOTIDE SEQUENCE</scope>
</reference>
<dbReference type="AlphaFoldDB" id="A0A7R9L0R8"/>
<dbReference type="PANTHER" id="PTHR11571">
    <property type="entry name" value="GLUTATHIONE S-TRANSFERASE"/>
    <property type="match status" value="1"/>
</dbReference>
<dbReference type="Pfam" id="PF02798">
    <property type="entry name" value="GST_N"/>
    <property type="match status" value="1"/>
</dbReference>
<name>A0A7R9L0R8_9ACAR</name>
<dbReference type="InterPro" id="IPR036249">
    <property type="entry name" value="Thioredoxin-like_sf"/>
</dbReference>
<dbReference type="InterPro" id="IPR040079">
    <property type="entry name" value="Glutathione_S-Trfase"/>
</dbReference>
<dbReference type="FunFam" id="1.20.1050.10:FF:000101">
    <property type="entry name" value="Glutathione S-transferase Mu 4"/>
    <property type="match status" value="1"/>
</dbReference>
<dbReference type="GO" id="GO:0004364">
    <property type="term" value="F:glutathione transferase activity"/>
    <property type="evidence" value="ECO:0007669"/>
    <property type="project" value="UniProtKB-EC"/>
</dbReference>
<evidence type="ECO:0000259" key="7">
    <source>
        <dbReference type="PROSITE" id="PS50404"/>
    </source>
</evidence>
<dbReference type="PROSITE" id="PS50404">
    <property type="entry name" value="GST_NTER"/>
    <property type="match status" value="1"/>
</dbReference>
<dbReference type="GO" id="GO:0006749">
    <property type="term" value="P:glutathione metabolic process"/>
    <property type="evidence" value="ECO:0007669"/>
    <property type="project" value="TreeGrafter"/>
</dbReference>
<dbReference type="GO" id="GO:0042178">
    <property type="term" value="P:xenobiotic catabolic process"/>
    <property type="evidence" value="ECO:0007669"/>
    <property type="project" value="UniProtKB-ARBA"/>
</dbReference>
<sequence length="215" mass="24682">MTAPTLGYWEIRGLAEPIRYLLRYANIDFTDKRYTFADRPAWESDKSSLGLPFPNLPYYIDGDLKLSQSLAILRHLGRKHGLVAQDEAGRARQEVVEQQLEDIRLALFMVIMADDWEAKRADYSTGTLEPQLDLLVKYLGANDWLTGGQLSYVDFLAYETLDWLKRFTPDTIGKFPTVGQYLDRFEALPAIKSYQSSGDYKQWPLFGPIVKWGSQ</sequence>
<dbReference type="Gene3D" id="1.20.1050.130">
    <property type="match status" value="1"/>
</dbReference>
<evidence type="ECO:0000256" key="2">
    <source>
        <dbReference type="ARBA" id="ARBA00005861"/>
    </source>
</evidence>
<dbReference type="InterPro" id="IPR010987">
    <property type="entry name" value="Glutathione-S-Trfase_C-like"/>
</dbReference>
<dbReference type="SFLD" id="SFLDG00363">
    <property type="entry name" value="AMPS_(cytGST):_Alpha-__Mu-__Pi"/>
    <property type="match status" value="1"/>
</dbReference>
<evidence type="ECO:0000313" key="9">
    <source>
        <dbReference type="EMBL" id="CAD7632894.1"/>
    </source>
</evidence>
<dbReference type="Proteomes" id="UP000759131">
    <property type="component" value="Unassembled WGS sequence"/>
</dbReference>
<evidence type="ECO:0000256" key="5">
    <source>
        <dbReference type="ARBA" id="ARBA00022679"/>
    </source>
</evidence>
<gene>
    <name evidence="9" type="ORF">OSB1V03_LOCUS13294</name>
</gene>
<dbReference type="SUPFAM" id="SSF47616">
    <property type="entry name" value="GST C-terminal domain-like"/>
    <property type="match status" value="1"/>
</dbReference>
<dbReference type="InterPro" id="IPR004046">
    <property type="entry name" value="GST_C"/>
</dbReference>
<comment type="function">
    <text evidence="1">Conjugation of reduced glutathione to a wide number of exogenous and endogenous hydrophobic electrophiles.</text>
</comment>
<feature type="domain" description="GST N-terminal" evidence="7">
    <location>
        <begin position="2"/>
        <end position="84"/>
    </location>
</feature>
<dbReference type="PROSITE" id="PS50405">
    <property type="entry name" value="GST_CTER"/>
    <property type="match status" value="1"/>
</dbReference>
<dbReference type="InterPro" id="IPR050213">
    <property type="entry name" value="GST_superfamily"/>
</dbReference>
<dbReference type="EC" id="2.5.1.18" evidence="4"/>
<dbReference type="PANTHER" id="PTHR11571:SF222">
    <property type="entry name" value="GLUTATHIONE TRANSFERASE"/>
    <property type="match status" value="1"/>
</dbReference>
<evidence type="ECO:0000259" key="8">
    <source>
        <dbReference type="PROSITE" id="PS50405"/>
    </source>
</evidence>
<dbReference type="EMBL" id="CAJPIZ010011751">
    <property type="protein sequence ID" value="CAG2113324.1"/>
    <property type="molecule type" value="Genomic_DNA"/>
</dbReference>
<dbReference type="SFLD" id="SFLDG01205">
    <property type="entry name" value="AMPS.1"/>
    <property type="match status" value="1"/>
</dbReference>
<evidence type="ECO:0000256" key="6">
    <source>
        <dbReference type="ARBA" id="ARBA00047960"/>
    </source>
</evidence>
<dbReference type="InterPro" id="IPR004045">
    <property type="entry name" value="Glutathione_S-Trfase_N"/>
</dbReference>
<evidence type="ECO:0000256" key="4">
    <source>
        <dbReference type="ARBA" id="ARBA00012452"/>
    </source>
</evidence>
<feature type="domain" description="GST C-terminal" evidence="8">
    <location>
        <begin position="86"/>
        <end position="205"/>
    </location>
</feature>
<evidence type="ECO:0000313" key="10">
    <source>
        <dbReference type="Proteomes" id="UP000759131"/>
    </source>
</evidence>
<comment type="similarity">
    <text evidence="2">Belongs to the GST superfamily. Mu family.</text>
</comment>
<evidence type="ECO:0000256" key="1">
    <source>
        <dbReference type="ARBA" id="ARBA00003701"/>
    </source>
</evidence>
<dbReference type="SFLD" id="SFLDS00019">
    <property type="entry name" value="Glutathione_Transferase_(cytos"/>
    <property type="match status" value="1"/>
</dbReference>
<dbReference type="Pfam" id="PF14497">
    <property type="entry name" value="GST_C_3"/>
    <property type="match status" value="1"/>
</dbReference>
<accession>A0A7R9L0R8</accession>
<dbReference type="OrthoDB" id="4951845at2759"/>
<organism evidence="9">
    <name type="scientific">Medioppia subpectinata</name>
    <dbReference type="NCBI Taxonomy" id="1979941"/>
    <lineage>
        <taxon>Eukaryota</taxon>
        <taxon>Metazoa</taxon>
        <taxon>Ecdysozoa</taxon>
        <taxon>Arthropoda</taxon>
        <taxon>Chelicerata</taxon>
        <taxon>Arachnida</taxon>
        <taxon>Acari</taxon>
        <taxon>Acariformes</taxon>
        <taxon>Sarcoptiformes</taxon>
        <taxon>Oribatida</taxon>
        <taxon>Brachypylina</taxon>
        <taxon>Oppioidea</taxon>
        <taxon>Oppiidae</taxon>
        <taxon>Medioppia</taxon>
    </lineage>
</organism>
<protein>
    <recommendedName>
        <fullName evidence="4">glutathione transferase</fullName>
        <ecNumber evidence="4">2.5.1.18</ecNumber>
    </recommendedName>
</protein>
<proteinExistence type="inferred from homology"/>
<comment type="catalytic activity">
    <reaction evidence="6">
        <text>RX + glutathione = an S-substituted glutathione + a halide anion + H(+)</text>
        <dbReference type="Rhea" id="RHEA:16437"/>
        <dbReference type="ChEBI" id="CHEBI:15378"/>
        <dbReference type="ChEBI" id="CHEBI:16042"/>
        <dbReference type="ChEBI" id="CHEBI:17792"/>
        <dbReference type="ChEBI" id="CHEBI:57925"/>
        <dbReference type="ChEBI" id="CHEBI:90779"/>
        <dbReference type="EC" id="2.5.1.18"/>
    </reaction>
</comment>